<dbReference type="Pfam" id="PF00210">
    <property type="entry name" value="Ferritin"/>
    <property type="match status" value="1"/>
</dbReference>
<reference evidence="3" key="1">
    <citation type="journal article" date="2019" name="Int. J. Syst. Evol. Microbiol.">
        <title>The Global Catalogue of Microorganisms (GCM) 10K type strain sequencing project: providing services to taxonomists for standard genome sequencing and annotation.</title>
        <authorList>
            <consortium name="The Broad Institute Genomics Platform"/>
            <consortium name="The Broad Institute Genome Sequencing Center for Infectious Disease"/>
            <person name="Wu L."/>
            <person name="Ma J."/>
        </authorList>
    </citation>
    <scope>NUCLEOTIDE SEQUENCE [LARGE SCALE GENOMIC DNA]</scope>
    <source>
        <strain evidence="3">CCM 8897</strain>
    </source>
</reference>
<proteinExistence type="predicted"/>
<protein>
    <submittedName>
        <fullName evidence="2">Ferritin-like domain-containing protein</fullName>
    </submittedName>
</protein>
<dbReference type="EMBL" id="JBHSSM010000014">
    <property type="protein sequence ID" value="MFC6314721.1"/>
    <property type="molecule type" value="Genomic_DNA"/>
</dbReference>
<gene>
    <name evidence="2" type="ORF">ACFQHW_03960</name>
</gene>
<organism evidence="2 3">
    <name type="scientific">Lapidilactobacillus achengensis</name>
    <dbReference type="NCBI Taxonomy" id="2486000"/>
    <lineage>
        <taxon>Bacteria</taxon>
        <taxon>Bacillati</taxon>
        <taxon>Bacillota</taxon>
        <taxon>Bacilli</taxon>
        <taxon>Lactobacillales</taxon>
        <taxon>Lactobacillaceae</taxon>
        <taxon>Lapidilactobacillus</taxon>
    </lineage>
</organism>
<comment type="caution">
    <text evidence="2">The sequence shown here is derived from an EMBL/GenBank/DDBJ whole genome shotgun (WGS) entry which is preliminary data.</text>
</comment>
<evidence type="ECO:0000259" key="1">
    <source>
        <dbReference type="Pfam" id="PF00210"/>
    </source>
</evidence>
<dbReference type="RefSeq" id="WP_125599422.1">
    <property type="nucleotide sequence ID" value="NZ_JBHSSM010000014.1"/>
</dbReference>
<dbReference type="Proteomes" id="UP001596310">
    <property type="component" value="Unassembled WGS sequence"/>
</dbReference>
<dbReference type="SUPFAM" id="SSF47240">
    <property type="entry name" value="Ferritin-like"/>
    <property type="match status" value="1"/>
</dbReference>
<accession>A0ABW1UNG8</accession>
<keyword evidence="3" id="KW-1185">Reference proteome</keyword>
<dbReference type="InterPro" id="IPR009078">
    <property type="entry name" value="Ferritin-like_SF"/>
</dbReference>
<feature type="domain" description="Ferritin/DPS" evidence="1">
    <location>
        <begin position="32"/>
        <end position="170"/>
    </location>
</feature>
<dbReference type="InterPro" id="IPR008331">
    <property type="entry name" value="Ferritin_DPS_dom"/>
</dbReference>
<evidence type="ECO:0000313" key="2">
    <source>
        <dbReference type="EMBL" id="MFC6314721.1"/>
    </source>
</evidence>
<dbReference type="Gene3D" id="1.20.1260.10">
    <property type="match status" value="1"/>
</dbReference>
<dbReference type="InterPro" id="IPR012347">
    <property type="entry name" value="Ferritin-like"/>
</dbReference>
<evidence type="ECO:0000313" key="3">
    <source>
        <dbReference type="Proteomes" id="UP001596310"/>
    </source>
</evidence>
<sequence length="185" mass="21038">MTNPEIEAKYQAELKQADIDHHKPTAGAMIGHIVANMWYFDVKLHQALWFVKGPQALQLQGFYRELIAENRQQLDELGELLLDENQLPPATVAEYTQYTKMSEDARLKYVSAAELVAETAQDYTTANLFIDRAIILAQRENRPALAAFMTSLRGANNRRTRQLQALLGKTAWEGLVEEDDDEDDD</sequence>
<name>A0ABW1UNG8_9LACO</name>